<dbReference type="InterPro" id="IPR029062">
    <property type="entry name" value="Class_I_gatase-like"/>
</dbReference>
<organism evidence="3 4">
    <name type="scientific">Arthrobacter agilis</name>
    <dbReference type="NCBI Taxonomy" id="37921"/>
    <lineage>
        <taxon>Bacteria</taxon>
        <taxon>Bacillati</taxon>
        <taxon>Actinomycetota</taxon>
        <taxon>Actinomycetes</taxon>
        <taxon>Micrococcales</taxon>
        <taxon>Micrococcaceae</taxon>
        <taxon>Arthrobacter</taxon>
    </lineage>
</organism>
<proteinExistence type="predicted"/>
<dbReference type="SUPFAM" id="SSF52317">
    <property type="entry name" value="Class I glutamine amidotransferase-like"/>
    <property type="match status" value="1"/>
</dbReference>
<dbReference type="Pfam" id="PF08533">
    <property type="entry name" value="Glyco_hydro_42C"/>
    <property type="match status" value="1"/>
</dbReference>
<dbReference type="GO" id="GO:0006012">
    <property type="term" value="P:galactose metabolic process"/>
    <property type="evidence" value="ECO:0007669"/>
    <property type="project" value="InterPro"/>
</dbReference>
<dbReference type="Proteomes" id="UP000239187">
    <property type="component" value="Chromosome"/>
</dbReference>
<protein>
    <submittedName>
        <fullName evidence="3">Beta-galactosidase</fullName>
    </submittedName>
</protein>
<evidence type="ECO:0000313" key="4">
    <source>
        <dbReference type="Proteomes" id="UP000239187"/>
    </source>
</evidence>
<dbReference type="InterPro" id="IPR013780">
    <property type="entry name" value="Glyco_hydro_b"/>
</dbReference>
<dbReference type="Gene3D" id="3.40.50.880">
    <property type="match status" value="1"/>
</dbReference>
<dbReference type="CDD" id="cd03143">
    <property type="entry name" value="A4_beta-galactosidase_middle_domain"/>
    <property type="match status" value="1"/>
</dbReference>
<evidence type="ECO:0000259" key="1">
    <source>
        <dbReference type="Pfam" id="PF08532"/>
    </source>
</evidence>
<dbReference type="GO" id="GO:0004565">
    <property type="term" value="F:beta-galactosidase activity"/>
    <property type="evidence" value="ECO:0007669"/>
    <property type="project" value="InterPro"/>
</dbReference>
<dbReference type="Pfam" id="PF08532">
    <property type="entry name" value="Glyco_hydro_42M"/>
    <property type="match status" value="1"/>
</dbReference>
<sequence length="271" mass="28860">PAAILFDWDSWWASEQDSHPSDRLRYKQEALDWYSAFLALGIRADVVPSATDLAGYGLVVAPILHTVPAALKARLEEYVGNGGHLVASYFSGITDENDHIWLGGYPGALADLLGVRIDEFGPLLDGDEVSLDNGTTATLWADRVLPRADGVEVLTRYTTGEHAGDAAVTRNTVGSGSAAYVGARLGTAGLEPVLADLAARAGITSELPAELRGAVEQVLRTDDDADYVFLINRTDEPVDITGVDGDILTGEESKLAPRSVAVLTRKVSRTT</sequence>
<accession>A0A2L0UHD0</accession>
<gene>
    <name evidence="3" type="ORF">CVO76_14010</name>
</gene>
<reference evidence="3 4" key="1">
    <citation type="submission" date="2017-11" db="EMBL/GenBank/DDBJ databases">
        <title>Draft genome of Arthrobacter agilis strain UMCV2, a plant growth-promoting rhizobacterium and biocontrol capacity of phytopathogenic fungi.</title>
        <authorList>
            <person name="Martinez-Camara R."/>
            <person name="Santoyo G."/>
            <person name="Moreno-Hagelsieb G."/>
            <person name="Valencia-Cantero E."/>
        </authorList>
    </citation>
    <scope>NUCLEOTIDE SEQUENCE [LARGE SCALE GENOMIC DNA]</scope>
    <source>
        <strain evidence="3 4">UMCV2</strain>
    </source>
</reference>
<feature type="non-terminal residue" evidence="3">
    <location>
        <position position="1"/>
    </location>
</feature>
<dbReference type="InterPro" id="IPR013738">
    <property type="entry name" value="Beta_galactosidase_Trimer"/>
</dbReference>
<dbReference type="InterPro" id="IPR013739">
    <property type="entry name" value="Beta_galactosidase_C"/>
</dbReference>
<dbReference type="InterPro" id="IPR003476">
    <property type="entry name" value="Glyco_hydro_42"/>
</dbReference>
<dbReference type="RefSeq" id="WP_208739773.1">
    <property type="nucleotide sequence ID" value="NZ_CP024915.1"/>
</dbReference>
<dbReference type="EMBL" id="CP024915">
    <property type="protein sequence ID" value="AUZ88628.1"/>
    <property type="molecule type" value="Genomic_DNA"/>
</dbReference>
<name>A0A2L0UHD0_9MICC</name>
<dbReference type="AlphaFoldDB" id="A0A2L0UHD0"/>
<evidence type="ECO:0000259" key="2">
    <source>
        <dbReference type="Pfam" id="PF08533"/>
    </source>
</evidence>
<evidence type="ECO:0000313" key="3">
    <source>
        <dbReference type="EMBL" id="AUZ88628.1"/>
    </source>
</evidence>
<dbReference type="PANTHER" id="PTHR36447:SF1">
    <property type="entry name" value="BETA-GALACTOSIDASE GANA"/>
    <property type="match status" value="1"/>
</dbReference>
<feature type="domain" description="Beta-galactosidase C-terminal" evidence="2">
    <location>
        <begin position="218"/>
        <end position="264"/>
    </location>
</feature>
<feature type="domain" description="Beta-galactosidase trimerisation" evidence="1">
    <location>
        <begin position="2"/>
        <end position="203"/>
    </location>
</feature>
<dbReference type="PANTHER" id="PTHR36447">
    <property type="entry name" value="BETA-GALACTOSIDASE GANA"/>
    <property type="match status" value="1"/>
</dbReference>
<dbReference type="Gene3D" id="2.60.40.1180">
    <property type="entry name" value="Golgi alpha-mannosidase II"/>
    <property type="match status" value="1"/>
</dbReference>